<feature type="non-terminal residue" evidence="1">
    <location>
        <position position="1"/>
    </location>
</feature>
<evidence type="ECO:0000313" key="1">
    <source>
        <dbReference type="EMBL" id="KAF4722370.1"/>
    </source>
</evidence>
<reference evidence="1 2" key="1">
    <citation type="submission" date="2020-04" db="EMBL/GenBank/DDBJ databases">
        <title>Perkinsus olseni comparative genomics.</title>
        <authorList>
            <person name="Bogema D.R."/>
        </authorList>
    </citation>
    <scope>NUCLEOTIDE SEQUENCE [LARGE SCALE GENOMIC DNA]</scope>
    <source>
        <strain evidence="1">ATCC PRA-205</strain>
    </source>
</reference>
<dbReference type="Proteomes" id="UP000574390">
    <property type="component" value="Unassembled WGS sequence"/>
</dbReference>
<accession>A0A7J6RRL5</accession>
<evidence type="ECO:0000313" key="2">
    <source>
        <dbReference type="Proteomes" id="UP000574390"/>
    </source>
</evidence>
<gene>
    <name evidence="1" type="ORF">FOZ62_016958</name>
</gene>
<dbReference type="EMBL" id="JABANM010020721">
    <property type="protein sequence ID" value="KAF4722370.1"/>
    <property type="molecule type" value="Genomic_DNA"/>
</dbReference>
<dbReference type="AlphaFoldDB" id="A0A7J6RRL5"/>
<name>A0A7J6RRL5_PEROL</name>
<proteinExistence type="predicted"/>
<organism evidence="1 2">
    <name type="scientific">Perkinsus olseni</name>
    <name type="common">Perkinsus atlanticus</name>
    <dbReference type="NCBI Taxonomy" id="32597"/>
    <lineage>
        <taxon>Eukaryota</taxon>
        <taxon>Sar</taxon>
        <taxon>Alveolata</taxon>
        <taxon>Perkinsozoa</taxon>
        <taxon>Perkinsea</taxon>
        <taxon>Perkinsida</taxon>
        <taxon>Perkinsidae</taxon>
        <taxon>Perkinsus</taxon>
    </lineage>
</organism>
<protein>
    <submittedName>
        <fullName evidence="1">Uncharacterized protein</fullName>
    </submittedName>
</protein>
<comment type="caution">
    <text evidence="1">The sequence shown here is derived from an EMBL/GenBank/DDBJ whole genome shotgun (WGS) entry which is preliminary data.</text>
</comment>
<sequence length="82" mass="8760">SLRVASNQLTHVGEDALQGLDELQLLDLHSGNTLLTLTGKPIDKAAEDGEEDGGEQQEDVVPVGSILVEGNSCRLVYSYSYS</sequence>